<organism evidence="2 3">
    <name type="scientific">Fimbriiglobus ruber</name>
    <dbReference type="NCBI Taxonomy" id="1908690"/>
    <lineage>
        <taxon>Bacteria</taxon>
        <taxon>Pseudomonadati</taxon>
        <taxon>Planctomycetota</taxon>
        <taxon>Planctomycetia</taxon>
        <taxon>Gemmatales</taxon>
        <taxon>Gemmataceae</taxon>
        <taxon>Fimbriiglobus</taxon>
    </lineage>
</organism>
<proteinExistence type="predicted"/>
<gene>
    <name evidence="2" type="ORF">FRUB_08673</name>
</gene>
<dbReference type="EMBL" id="NIDE01000017">
    <property type="protein sequence ID" value="OWK36110.1"/>
    <property type="molecule type" value="Genomic_DNA"/>
</dbReference>
<reference evidence="3" key="1">
    <citation type="submission" date="2017-06" db="EMBL/GenBank/DDBJ databases">
        <title>Genome analysis of Fimbriiglobus ruber SP5, the first member of the order Planctomycetales with confirmed chitinolytic capability.</title>
        <authorList>
            <person name="Ravin N.V."/>
            <person name="Rakitin A.L."/>
            <person name="Ivanova A.A."/>
            <person name="Beletsky A.V."/>
            <person name="Kulichevskaya I.S."/>
            <person name="Mardanov A.V."/>
            <person name="Dedysh S.N."/>
        </authorList>
    </citation>
    <scope>NUCLEOTIDE SEQUENCE [LARGE SCALE GENOMIC DNA]</scope>
    <source>
        <strain evidence="3">SP5</strain>
    </source>
</reference>
<evidence type="ECO:0000256" key="1">
    <source>
        <dbReference type="SAM" id="SignalP"/>
    </source>
</evidence>
<feature type="chain" id="PRO_5013257094" evidence="1">
    <location>
        <begin position="20"/>
        <end position="229"/>
    </location>
</feature>
<dbReference type="RefSeq" id="WP_088259171.1">
    <property type="nucleotide sequence ID" value="NZ_NIDE01000017.1"/>
</dbReference>
<comment type="caution">
    <text evidence="2">The sequence shown here is derived from an EMBL/GenBank/DDBJ whole genome shotgun (WGS) entry which is preliminary data.</text>
</comment>
<name>A0A225D3E2_9BACT</name>
<accession>A0A225D3E2</accession>
<feature type="signal peptide" evidence="1">
    <location>
        <begin position="1"/>
        <end position="19"/>
    </location>
</feature>
<protein>
    <submittedName>
        <fullName evidence="2">Uncharacterized protein</fullName>
    </submittedName>
</protein>
<evidence type="ECO:0000313" key="3">
    <source>
        <dbReference type="Proteomes" id="UP000214646"/>
    </source>
</evidence>
<evidence type="ECO:0000313" key="2">
    <source>
        <dbReference type="EMBL" id="OWK36110.1"/>
    </source>
</evidence>
<keyword evidence="3" id="KW-1185">Reference proteome</keyword>
<dbReference type="Proteomes" id="UP000214646">
    <property type="component" value="Unassembled WGS sequence"/>
</dbReference>
<keyword evidence="1" id="KW-0732">Signal</keyword>
<sequence length="229" mass="25400">MPRITALALLAAIVTLTMADTASAFGHRRYQYQYQGPTCYSLPVYVPVPYADPCGQPAWLVGDQTPVIGGIVTVDASQGVQGGTQTAATEPTPAELANWQKMLDAKYVTPEQLVDYKKANAAERAKFYADFMKAQPTDAEIANWNEMLKEKYVTAAQLTEYKKVSTAERAKFYADFKKAQPTDAEMANWAEMVNAKYVTSEQLADFKKASTADRAKFYADFKKAKKDDK</sequence>
<dbReference type="AlphaFoldDB" id="A0A225D3E2"/>